<dbReference type="InterPro" id="IPR000408">
    <property type="entry name" value="Reg_chr_condens"/>
</dbReference>
<evidence type="ECO:0000256" key="3">
    <source>
        <dbReference type="ARBA" id="ARBA00022771"/>
    </source>
</evidence>
<evidence type="ECO:0000256" key="4">
    <source>
        <dbReference type="ARBA" id="ARBA00022833"/>
    </source>
</evidence>
<feature type="domain" description="FYVE-type" evidence="9">
    <location>
        <begin position="781"/>
        <end position="843"/>
    </location>
</feature>
<evidence type="ECO:0000256" key="6">
    <source>
        <dbReference type="PROSITE-ProRule" id="PRU00235"/>
    </source>
</evidence>
<feature type="domain" description="BRX" evidence="10">
    <location>
        <begin position="1186"/>
        <end position="1241"/>
    </location>
</feature>
<keyword evidence="12" id="KW-1185">Reference proteome</keyword>
<proteinExistence type="predicted"/>
<evidence type="ECO:0000256" key="8">
    <source>
        <dbReference type="SAM" id="MobiDB-lite"/>
    </source>
</evidence>
<organism evidence="11 12">
    <name type="scientific">Trapa natans</name>
    <name type="common">Water chestnut</name>
    <dbReference type="NCBI Taxonomy" id="22666"/>
    <lineage>
        <taxon>Eukaryota</taxon>
        <taxon>Viridiplantae</taxon>
        <taxon>Streptophyta</taxon>
        <taxon>Embryophyta</taxon>
        <taxon>Tracheophyta</taxon>
        <taxon>Spermatophyta</taxon>
        <taxon>Magnoliopsida</taxon>
        <taxon>eudicotyledons</taxon>
        <taxon>Gunneridae</taxon>
        <taxon>Pentapetalae</taxon>
        <taxon>rosids</taxon>
        <taxon>malvids</taxon>
        <taxon>Myrtales</taxon>
        <taxon>Lythraceae</taxon>
        <taxon>Trapa</taxon>
    </lineage>
</organism>
<dbReference type="InterPro" id="IPR017455">
    <property type="entry name" value="Znf_FYVE-rel"/>
</dbReference>
<keyword evidence="3 5" id="KW-0863">Zinc-finger</keyword>
<dbReference type="InterPro" id="IPR027988">
    <property type="entry name" value="BRX_N"/>
</dbReference>
<evidence type="ECO:0000313" key="12">
    <source>
        <dbReference type="Proteomes" id="UP001346149"/>
    </source>
</evidence>
<evidence type="ECO:0000256" key="1">
    <source>
        <dbReference type="ARBA" id="ARBA00022723"/>
    </source>
</evidence>
<evidence type="ECO:0000256" key="5">
    <source>
        <dbReference type="PROSITE-ProRule" id="PRU00091"/>
    </source>
</evidence>
<dbReference type="InterPro" id="IPR058923">
    <property type="entry name" value="RCC1-like_dom"/>
</dbReference>
<dbReference type="Gene3D" id="2.30.29.30">
    <property type="entry name" value="Pleckstrin-homology domain (PH domain)/Phosphotyrosine-binding domain (PTB)"/>
    <property type="match status" value="1"/>
</dbReference>
<dbReference type="PROSITE" id="PS00626">
    <property type="entry name" value="RCC1_2"/>
    <property type="match status" value="3"/>
</dbReference>
<dbReference type="PANTHER" id="PTHR22870:SF91">
    <property type="entry name" value="REGULATOR OF CHROMOSOME CONDENSATION (RCC1) FAMILY WITH FYVE ZINC FINGER DOMAIN-CONTAINING PROTEIN"/>
    <property type="match status" value="1"/>
</dbReference>
<dbReference type="InterPro" id="IPR051210">
    <property type="entry name" value="Ub_ligase/GEF_domain"/>
</dbReference>
<feature type="region of interest" description="Disordered" evidence="8">
    <location>
        <begin position="934"/>
        <end position="971"/>
    </location>
</feature>
<dbReference type="InterPro" id="IPR009091">
    <property type="entry name" value="RCC1/BLIP-II"/>
</dbReference>
<dbReference type="SMART" id="SM00064">
    <property type="entry name" value="FYVE"/>
    <property type="match status" value="1"/>
</dbReference>
<dbReference type="InterPro" id="IPR000306">
    <property type="entry name" value="Znf_FYVE"/>
</dbReference>
<dbReference type="Pfam" id="PF01363">
    <property type="entry name" value="FYVE"/>
    <property type="match status" value="1"/>
</dbReference>
<evidence type="ECO:0000259" key="9">
    <source>
        <dbReference type="PROSITE" id="PS50178"/>
    </source>
</evidence>
<evidence type="ECO:0000259" key="10">
    <source>
        <dbReference type="PROSITE" id="PS51514"/>
    </source>
</evidence>
<dbReference type="EMBL" id="JAXQNO010000008">
    <property type="protein sequence ID" value="KAK4793398.1"/>
    <property type="molecule type" value="Genomic_DNA"/>
</dbReference>
<gene>
    <name evidence="11" type="ORF">SAY86_023833</name>
</gene>
<dbReference type="SUPFAM" id="SSF50729">
    <property type="entry name" value="PH domain-like"/>
    <property type="match status" value="1"/>
</dbReference>
<keyword evidence="7" id="KW-0175">Coiled coil</keyword>
<dbReference type="InterPro" id="IPR013083">
    <property type="entry name" value="Znf_RING/FYVE/PHD"/>
</dbReference>
<dbReference type="InterPro" id="IPR013591">
    <property type="entry name" value="Brevis_radix_dom"/>
</dbReference>
<dbReference type="Gene3D" id="2.130.10.30">
    <property type="entry name" value="Regulator of chromosome condensation 1/beta-lactamase-inhibitor protein II"/>
    <property type="match status" value="2"/>
</dbReference>
<dbReference type="GO" id="GO:0008270">
    <property type="term" value="F:zinc ion binding"/>
    <property type="evidence" value="ECO:0007669"/>
    <property type="project" value="UniProtKB-KW"/>
</dbReference>
<keyword evidence="1" id="KW-0479">Metal-binding</keyword>
<dbReference type="Gene3D" id="3.30.40.10">
    <property type="entry name" value="Zinc/RING finger domain, C3HC4 (zinc finger)"/>
    <property type="match status" value="1"/>
</dbReference>
<dbReference type="FunFam" id="2.130.10.30:FF:000028">
    <property type="entry name" value="PH, RCC1 and FYVE domains-containing protein 1"/>
    <property type="match status" value="1"/>
</dbReference>
<feature type="region of interest" description="Disordered" evidence="8">
    <location>
        <begin position="1115"/>
        <end position="1179"/>
    </location>
</feature>
<feature type="repeat" description="RCC1" evidence="6">
    <location>
        <begin position="725"/>
        <end position="776"/>
    </location>
</feature>
<feature type="region of interest" description="Disordered" evidence="8">
    <location>
        <begin position="61"/>
        <end position="90"/>
    </location>
</feature>
<dbReference type="PROSITE" id="PS50178">
    <property type="entry name" value="ZF_FYVE"/>
    <property type="match status" value="1"/>
</dbReference>
<dbReference type="InterPro" id="IPR011011">
    <property type="entry name" value="Znf_FYVE_PHD"/>
</dbReference>
<dbReference type="Pfam" id="PF16457">
    <property type="entry name" value="PH_12"/>
    <property type="match status" value="1"/>
</dbReference>
<reference evidence="11 12" key="1">
    <citation type="journal article" date="2023" name="Hortic Res">
        <title>Pangenome of water caltrop reveals structural variations and asymmetric subgenome divergence after allopolyploidization.</title>
        <authorList>
            <person name="Zhang X."/>
            <person name="Chen Y."/>
            <person name="Wang L."/>
            <person name="Yuan Y."/>
            <person name="Fang M."/>
            <person name="Shi L."/>
            <person name="Lu R."/>
            <person name="Comes H.P."/>
            <person name="Ma Y."/>
            <person name="Chen Y."/>
            <person name="Huang G."/>
            <person name="Zhou Y."/>
            <person name="Zheng Z."/>
            <person name="Qiu Y."/>
        </authorList>
    </citation>
    <scope>NUCLEOTIDE SEQUENCE [LARGE SCALE GENOMIC DNA]</scope>
    <source>
        <strain evidence="11">F231</strain>
    </source>
</reference>
<comment type="caution">
    <text evidence="11">The sequence shown here is derived from an EMBL/GenBank/DDBJ whole genome shotgun (WGS) entry which is preliminary data.</text>
</comment>
<dbReference type="SUPFAM" id="SSF50985">
    <property type="entry name" value="RCC1/BLIP-II"/>
    <property type="match status" value="1"/>
</dbReference>
<evidence type="ECO:0000256" key="2">
    <source>
        <dbReference type="ARBA" id="ARBA00022737"/>
    </source>
</evidence>
<feature type="region of interest" description="Disordered" evidence="8">
    <location>
        <begin position="1246"/>
        <end position="1269"/>
    </location>
</feature>
<dbReference type="Pfam" id="PF13713">
    <property type="entry name" value="BRX_N"/>
    <property type="match status" value="1"/>
</dbReference>
<dbReference type="InterPro" id="IPR011993">
    <property type="entry name" value="PH-like_dom_sf"/>
</dbReference>
<protein>
    <submittedName>
        <fullName evidence="11">Uncharacterized protein</fullName>
    </submittedName>
</protein>
<feature type="repeat" description="RCC1" evidence="6">
    <location>
        <begin position="621"/>
        <end position="672"/>
    </location>
</feature>
<accession>A0AAN7RBV4</accession>
<dbReference type="AlphaFoldDB" id="A0AAN7RBV4"/>
<keyword evidence="4" id="KW-0862">Zinc</keyword>
<feature type="coiled-coil region" evidence="7">
    <location>
        <begin position="976"/>
        <end position="1017"/>
    </location>
</feature>
<feature type="repeat" description="RCC1" evidence="6">
    <location>
        <begin position="558"/>
        <end position="609"/>
    </location>
</feature>
<dbReference type="PROSITE" id="PS50012">
    <property type="entry name" value="RCC1_3"/>
    <property type="match status" value="6"/>
</dbReference>
<keyword evidence="2" id="KW-0677">Repeat</keyword>
<dbReference type="FunFam" id="3.30.40.10:FF:000619">
    <property type="entry name" value="Putative E3 ubiquitin-protein ligase HERC1"/>
    <property type="match status" value="1"/>
</dbReference>
<feature type="compositionally biased region" description="Low complexity" evidence="8">
    <location>
        <begin position="1169"/>
        <end position="1179"/>
    </location>
</feature>
<feature type="repeat" description="RCC1" evidence="6">
    <location>
        <begin position="673"/>
        <end position="724"/>
    </location>
</feature>
<dbReference type="PRINTS" id="PR00633">
    <property type="entry name" value="RCCNDNSATION"/>
</dbReference>
<feature type="repeat" description="RCC1" evidence="6">
    <location>
        <begin position="503"/>
        <end position="557"/>
    </location>
</feature>
<feature type="repeat" description="RCC1" evidence="6">
    <location>
        <begin position="451"/>
        <end position="502"/>
    </location>
</feature>
<feature type="compositionally biased region" description="Basic residues" evidence="8">
    <location>
        <begin position="69"/>
        <end position="79"/>
    </location>
</feature>
<name>A0AAN7RBV4_TRANT</name>
<dbReference type="Pfam" id="PF25390">
    <property type="entry name" value="WD40_RLD"/>
    <property type="match status" value="1"/>
</dbReference>
<feature type="compositionally biased region" description="Low complexity" evidence="8">
    <location>
        <begin position="935"/>
        <end position="953"/>
    </location>
</feature>
<dbReference type="PROSITE" id="PS51514">
    <property type="entry name" value="BRX"/>
    <property type="match status" value="1"/>
</dbReference>
<dbReference type="FunFam" id="2.130.10.30:FF:000031">
    <property type="entry name" value="PH, RCC1 and FYVE domains-containing protein 1"/>
    <property type="match status" value="1"/>
</dbReference>
<feature type="compositionally biased region" description="Polar residues" evidence="8">
    <location>
        <begin position="1128"/>
        <end position="1137"/>
    </location>
</feature>
<evidence type="ECO:0000256" key="7">
    <source>
        <dbReference type="SAM" id="Coils"/>
    </source>
</evidence>
<dbReference type="PANTHER" id="PTHR22870">
    <property type="entry name" value="REGULATOR OF CHROMOSOME CONDENSATION"/>
    <property type="match status" value="1"/>
</dbReference>
<dbReference type="Proteomes" id="UP001346149">
    <property type="component" value="Unassembled WGS sequence"/>
</dbReference>
<dbReference type="InterPro" id="IPR001849">
    <property type="entry name" value="PH_domain"/>
</dbReference>
<sequence>MPLDYKGIMTRVPYKIHQFGHLIPETVWAPHISTEGSCILLDYVERTRLRGTRPFRTSLIRQDTGRPFPRGRRQRRPRIRGNTALPSPRRHIRGHYRHFGRTLSPRVSLPRSHPFSVLRRCTPPSSRQSLLAGDSEEPTCAPFREERRTFLPRVHIVGYPRQTRVSEEGGGFLVKLLHGMADLASYRNAGRNTQQDESSLIWNSSSGERRLKLASIIRIIPGQRTAAFQRYLRPEKDYLSFSLIYNDGKQSLDLICKDKVEAEVWITGLKALISSGQGGRTKIDGWCDGSLYFDDSRDLTSNSPSESSASVARYISSPDISICTTNPASSPNSFVSENPVQFGNSHVASDSTNMQVKGSISSDVFRVSVSSAPSTSSHGSAPDDCDALGDVYIWGEVICDSIIKVGAEKNAHFVSNRADVLLPRTLESNVVLDVHHIACGVRHAALVTKQGEVFTWGEESGGRLGHGVGKDVVHPRLVESLGFTNLDFVACGEFHTCAVTVAGELYTWGDGTHNAGLLGHGTDVSHWIPKRISGPLEGLHVAYVSCGPWHTALITSMGQLFTFGDGTFGVLGHGDRENVMYPREVESLSGLRTIAVACGVWHTAAVVEVIVTQSSASSSSGKLFTWGDGDKNRLGQGDKEPRMKPTCVPALIDHDFYKITCGHSITVGLTTSGRVFTMGSTVYGQLGNPLSDGRMPCSVEDKLAGEIVEEIACGSYHVAVLTSRNEVYTWGKGANGRLGHGDLEDRKTPTLVEALKDRHVKYIACGSNYTAAICLHKWVSGSEQSQCSACRQAFGFTRKRHNCYNCGLVHCHSCSSRKAVRAALAPDPRKPYRVCDSCYVKLNKVFEASTNNRKSTVPRLSGENKDRLDKADLRLPKSVMSSNMDLIKQLDSKAAKQGKKADALSLVRSSQPPFVQLKDVVLSTAVDLRRAGPKPVLASSGVSSRSISPFSRRPSPPRSATPVPTTSGLSFSKSITDSLKKTNELLNQEVLKLRAQVESLRSNCEHQEVELQRSTKKAQEAMALAAEESAKSKASKEVIKSLTAQLKDMAERLPPGTYKAEGITPLYPPNGIESNGILYADTNSESHSRSSSITTTSLLASSSLGVDSTTVSNGIRGYNSRSPRDALFSSNGMTSHSDIPRMPIGREGLRPTTANGSELGDGDNHSIRSRSSALAGGDSDSGLVEAEWIEQYEPGVYITLVALRDGTRDLKRVRFSRRRFGEHQAETWWSENRDRVYERYNVSVSDKSSVSGQVARRSEGKMSPPVPQV</sequence>
<evidence type="ECO:0000313" key="11">
    <source>
        <dbReference type="EMBL" id="KAK4793398.1"/>
    </source>
</evidence>
<dbReference type="SUPFAM" id="SSF57903">
    <property type="entry name" value="FYVE/PHD zinc finger"/>
    <property type="match status" value="1"/>
</dbReference>
<dbReference type="Pfam" id="PF08381">
    <property type="entry name" value="BRX"/>
    <property type="match status" value="1"/>
</dbReference>